<dbReference type="AlphaFoldDB" id="U6G3W3"/>
<keyword evidence="1" id="KW-0812">Transmembrane</keyword>
<accession>U6G3W3</accession>
<evidence type="ECO:0000313" key="2">
    <source>
        <dbReference type="EMBL" id="CDI74875.1"/>
    </source>
</evidence>
<feature type="transmembrane region" description="Helical" evidence="1">
    <location>
        <begin position="94"/>
        <end position="113"/>
    </location>
</feature>
<sequence length="114" mass="12336">MAPQVRHISTTVSPLPAVELQQGTGSGWTISDTTPTFLPGGKLARKLMLSALKNTHKFFGRWSVSLALEVGVPAAQIEPERVLTSVYKLHMDTYRSMACSPLAFLTVALLIVLA</sequence>
<protein>
    <submittedName>
        <fullName evidence="2">Uncharacterized protein</fullName>
    </submittedName>
</protein>
<evidence type="ECO:0000256" key="1">
    <source>
        <dbReference type="SAM" id="Phobius"/>
    </source>
</evidence>
<dbReference type="EMBL" id="HG690580">
    <property type="protein sequence ID" value="CDI74875.1"/>
    <property type="molecule type" value="Genomic_DNA"/>
</dbReference>
<name>U6G3W3_9EIME</name>
<evidence type="ECO:0000313" key="3">
    <source>
        <dbReference type="Proteomes" id="UP000018201"/>
    </source>
</evidence>
<reference evidence="2" key="2">
    <citation type="submission" date="2013-10" db="EMBL/GenBank/DDBJ databases">
        <authorList>
            <person name="Aslett M."/>
        </authorList>
    </citation>
    <scope>NUCLEOTIDE SEQUENCE [LARGE SCALE GENOMIC DNA]</scope>
    <source>
        <strain evidence="2">Houghton</strain>
    </source>
</reference>
<proteinExistence type="predicted"/>
<organism evidence="2 3">
    <name type="scientific">Eimeria praecox</name>
    <dbReference type="NCBI Taxonomy" id="51316"/>
    <lineage>
        <taxon>Eukaryota</taxon>
        <taxon>Sar</taxon>
        <taxon>Alveolata</taxon>
        <taxon>Apicomplexa</taxon>
        <taxon>Conoidasida</taxon>
        <taxon>Coccidia</taxon>
        <taxon>Eucoccidiorida</taxon>
        <taxon>Eimeriorina</taxon>
        <taxon>Eimeriidae</taxon>
        <taxon>Eimeria</taxon>
    </lineage>
</organism>
<gene>
    <name evidence="2" type="ORF">EPH_0003740</name>
</gene>
<keyword evidence="1" id="KW-1133">Transmembrane helix</keyword>
<reference evidence="2" key="1">
    <citation type="submission" date="2013-10" db="EMBL/GenBank/DDBJ databases">
        <title>Genomic analysis of the causative agents of coccidiosis in chickens.</title>
        <authorList>
            <person name="Reid A.J."/>
            <person name="Blake D."/>
            <person name="Billington K."/>
            <person name="Browne H."/>
            <person name="Dunn M."/>
            <person name="Hung S."/>
            <person name="Kawahara F."/>
            <person name="Miranda-Saavedra D."/>
            <person name="Mourier T."/>
            <person name="Nagra H."/>
            <person name="Otto T.D."/>
            <person name="Rawlings N."/>
            <person name="Sanchez A."/>
            <person name="Sanders M."/>
            <person name="Subramaniam C."/>
            <person name="Tay Y."/>
            <person name="Dear P."/>
            <person name="Doerig C."/>
            <person name="Gruber A."/>
            <person name="Parkinson J."/>
            <person name="Shirley M."/>
            <person name="Wan K.L."/>
            <person name="Berriman M."/>
            <person name="Tomley F."/>
            <person name="Pain A."/>
        </authorList>
    </citation>
    <scope>NUCLEOTIDE SEQUENCE [LARGE SCALE GENOMIC DNA]</scope>
    <source>
        <strain evidence="2">Houghton</strain>
    </source>
</reference>
<keyword evidence="1" id="KW-0472">Membrane</keyword>
<keyword evidence="3" id="KW-1185">Reference proteome</keyword>
<dbReference type="Proteomes" id="UP000018201">
    <property type="component" value="Unassembled WGS sequence"/>
</dbReference>
<dbReference type="VEuPathDB" id="ToxoDB:EPH_0003740"/>